<dbReference type="InterPro" id="IPR049790">
    <property type="entry name" value="Rv3655c/TadE"/>
</dbReference>
<dbReference type="eggNOG" id="ENOG5033A2X">
    <property type="taxonomic scope" value="Bacteria"/>
</dbReference>
<dbReference type="Proteomes" id="UP000004926">
    <property type="component" value="Chromosome"/>
</dbReference>
<dbReference type="NCBIfam" id="NF041390">
    <property type="entry name" value="TadE_Rv3655c"/>
    <property type="match status" value="1"/>
</dbReference>
<evidence type="ECO:0000313" key="3">
    <source>
        <dbReference type="Proteomes" id="UP000004926"/>
    </source>
</evidence>
<evidence type="ECO:0000256" key="1">
    <source>
        <dbReference type="SAM" id="Phobius"/>
    </source>
</evidence>
<reference evidence="2 3" key="1">
    <citation type="journal article" date="2012" name="Stand. Genomic Sci.">
        <title>Genome sequence of the ocean sediment bacterium Saccharomonospora marina type strain (XMU15(T)).</title>
        <authorList>
            <person name="Klenk H.P."/>
            <person name="Lu M."/>
            <person name="Lucas S."/>
            <person name="Lapidus A."/>
            <person name="Copeland A."/>
            <person name="Pitluck S."/>
            <person name="Goodwin L.A."/>
            <person name="Han C."/>
            <person name="Tapia R."/>
            <person name="Brambilla E.M."/>
            <person name="Potter G."/>
            <person name="Land M."/>
            <person name="Ivanova N."/>
            <person name="Rohde M."/>
            <person name="Goker M."/>
            <person name="Detter J.C."/>
            <person name="Li W.J."/>
            <person name="Kyrpides N.C."/>
            <person name="Woyke T."/>
        </authorList>
    </citation>
    <scope>NUCLEOTIDE SEQUENCE [LARGE SCALE GENOMIC DNA]</scope>
    <source>
        <strain evidence="2 3">XMU15</strain>
    </source>
</reference>
<dbReference type="EMBL" id="CM001439">
    <property type="protein sequence ID" value="EHR53182.1"/>
    <property type="molecule type" value="Genomic_DNA"/>
</dbReference>
<keyword evidence="3" id="KW-1185">Reference proteome</keyword>
<organism evidence="2 3">
    <name type="scientific">Saccharomonospora marina XMU15</name>
    <dbReference type="NCBI Taxonomy" id="882083"/>
    <lineage>
        <taxon>Bacteria</taxon>
        <taxon>Bacillati</taxon>
        <taxon>Actinomycetota</taxon>
        <taxon>Actinomycetes</taxon>
        <taxon>Pseudonocardiales</taxon>
        <taxon>Pseudonocardiaceae</taxon>
        <taxon>Saccharomonospora</taxon>
    </lineage>
</organism>
<gene>
    <name evidence="2" type="ORF">SacmaDRAFT_5013</name>
</gene>
<name>H5X253_9PSEU</name>
<dbReference type="STRING" id="882083.SacmaDRAFT_5013"/>
<evidence type="ECO:0000313" key="2">
    <source>
        <dbReference type="EMBL" id="EHR53182.1"/>
    </source>
</evidence>
<keyword evidence="1" id="KW-0812">Transmembrane</keyword>
<keyword evidence="1" id="KW-0472">Membrane</keyword>
<protein>
    <recommendedName>
        <fullName evidence="4">TadE-like protein</fullName>
    </recommendedName>
</protein>
<accession>H5X253</accession>
<dbReference type="HOGENOM" id="CLU_116311_1_0_11"/>
<sequence length="134" mass="13951">MWFTVPRVARVGCRFHQRDRGAVTVEGAVALCSLVLVFGAALSGVAAATDHMRCADAASEAARMLSRGDRVQAEEAVRRLAPDGAELDVERRGRDIAVTVRAGAAGGLLPGVDVRAEAHAEAEPGMQGMGDAGR</sequence>
<evidence type="ECO:0008006" key="4">
    <source>
        <dbReference type="Google" id="ProtNLM"/>
    </source>
</evidence>
<dbReference type="AlphaFoldDB" id="H5X253"/>
<proteinExistence type="predicted"/>
<dbReference type="RefSeq" id="WP_009156560.1">
    <property type="nucleotide sequence ID" value="NZ_CM001439.1"/>
</dbReference>
<keyword evidence="1" id="KW-1133">Transmembrane helix</keyword>
<feature type="transmembrane region" description="Helical" evidence="1">
    <location>
        <begin position="28"/>
        <end position="48"/>
    </location>
</feature>